<feature type="domain" description="Isopropylmalate dehydrogenase-like" evidence="3">
    <location>
        <begin position="3"/>
        <end position="328"/>
    </location>
</feature>
<dbReference type="EMBL" id="BJYS01000005">
    <property type="protein sequence ID" value="GEO03394.1"/>
    <property type="molecule type" value="Genomic_DNA"/>
</dbReference>
<dbReference type="Proteomes" id="UP000321532">
    <property type="component" value="Unassembled WGS sequence"/>
</dbReference>
<accession>A0A512AUK9</accession>
<dbReference type="GO" id="GO:0051287">
    <property type="term" value="F:NAD binding"/>
    <property type="evidence" value="ECO:0007669"/>
    <property type="project" value="InterPro"/>
</dbReference>
<dbReference type="PROSITE" id="PS00470">
    <property type="entry name" value="IDH_IMDH"/>
    <property type="match status" value="1"/>
</dbReference>
<dbReference type="SMART" id="SM01329">
    <property type="entry name" value="Iso_dh"/>
    <property type="match status" value="1"/>
</dbReference>
<dbReference type="GO" id="GO:0000287">
    <property type="term" value="F:magnesium ion binding"/>
    <property type="evidence" value="ECO:0007669"/>
    <property type="project" value="InterPro"/>
</dbReference>
<dbReference type="RefSeq" id="WP_146895670.1">
    <property type="nucleotide sequence ID" value="NZ_BJYS01000005.1"/>
</dbReference>
<dbReference type="SUPFAM" id="SSF53659">
    <property type="entry name" value="Isocitrate/Isopropylmalate dehydrogenase-like"/>
    <property type="match status" value="1"/>
</dbReference>
<dbReference type="GO" id="GO:0006102">
    <property type="term" value="P:isocitrate metabolic process"/>
    <property type="evidence" value="ECO:0007669"/>
    <property type="project" value="TreeGrafter"/>
</dbReference>
<evidence type="ECO:0000313" key="4">
    <source>
        <dbReference type="EMBL" id="GEO03394.1"/>
    </source>
</evidence>
<dbReference type="GO" id="GO:0006099">
    <property type="term" value="P:tricarboxylic acid cycle"/>
    <property type="evidence" value="ECO:0007669"/>
    <property type="project" value="TreeGrafter"/>
</dbReference>
<sequence length="344" mass="36988">MKHVTLIPGDGIGPEITEAVKAVFEAAQVPVVWDVHNAGLASLEAGNELIPASLIDSLNKNRVALKAPITTPVGKGFKSINVQLRQKFDLYQNIRPAKSTEGIKTRYGNVDLVLFRENTEGLYSGLEMYDERLGISDSVARITHVGCQKICDAAFEYAHKHNRKKVTIIHKANILKTAGKILLDAAAKSAARFPHIKLEDKIIDNMCMQLVDRPEQFDVLVTTNLFGDILSDLCSGLVGGLGVVAGANIGRDMAIFEAVHGSAPDIAGKGIANPTAILRSALMLLHHIDEHGQAFRIEAALEKTLLNKEQCTGDLGGKASTMEFAQHVIDNLAAYAPGGIAVEA</sequence>
<evidence type="ECO:0000256" key="2">
    <source>
        <dbReference type="ARBA" id="ARBA00023002"/>
    </source>
</evidence>
<organism evidence="4 5">
    <name type="scientific">Adhaeribacter aerolatus</name>
    <dbReference type="NCBI Taxonomy" id="670289"/>
    <lineage>
        <taxon>Bacteria</taxon>
        <taxon>Pseudomonadati</taxon>
        <taxon>Bacteroidota</taxon>
        <taxon>Cytophagia</taxon>
        <taxon>Cytophagales</taxon>
        <taxon>Hymenobacteraceae</taxon>
        <taxon>Adhaeribacter</taxon>
    </lineage>
</organism>
<dbReference type="PANTHER" id="PTHR11835:SF34">
    <property type="entry name" value="ISOCITRATE DEHYDROGENASE [NAD] SUBUNIT ALPHA, MITOCHONDRIAL"/>
    <property type="match status" value="1"/>
</dbReference>
<protein>
    <submittedName>
        <fullName evidence="4">Isocitrate dehydrogenase</fullName>
    </submittedName>
</protein>
<gene>
    <name evidence="4" type="ORF">AAE02nite_10580</name>
</gene>
<dbReference type="Pfam" id="PF00180">
    <property type="entry name" value="Iso_dh"/>
    <property type="match status" value="1"/>
</dbReference>
<dbReference type="PANTHER" id="PTHR11835">
    <property type="entry name" value="DECARBOXYLATING DEHYDROGENASES-ISOCITRATE, ISOPROPYLMALATE, TARTRATE"/>
    <property type="match status" value="1"/>
</dbReference>
<keyword evidence="2" id="KW-0560">Oxidoreductase</keyword>
<comment type="caution">
    <text evidence="4">The sequence shown here is derived from an EMBL/GenBank/DDBJ whole genome shotgun (WGS) entry which is preliminary data.</text>
</comment>
<dbReference type="InterPro" id="IPR019818">
    <property type="entry name" value="IsoCit/isopropylmalate_DH_CS"/>
</dbReference>
<proteinExistence type="inferred from homology"/>
<dbReference type="GO" id="GO:0004449">
    <property type="term" value="F:isocitrate dehydrogenase (NAD+) activity"/>
    <property type="evidence" value="ECO:0007669"/>
    <property type="project" value="TreeGrafter"/>
</dbReference>
<evidence type="ECO:0000259" key="3">
    <source>
        <dbReference type="SMART" id="SM01329"/>
    </source>
</evidence>
<evidence type="ECO:0000256" key="1">
    <source>
        <dbReference type="ARBA" id="ARBA00007769"/>
    </source>
</evidence>
<dbReference type="Gene3D" id="3.40.718.10">
    <property type="entry name" value="Isopropylmalate Dehydrogenase"/>
    <property type="match status" value="1"/>
</dbReference>
<evidence type="ECO:0000313" key="5">
    <source>
        <dbReference type="Proteomes" id="UP000321532"/>
    </source>
</evidence>
<name>A0A512AUK9_9BACT</name>
<dbReference type="InterPro" id="IPR024084">
    <property type="entry name" value="IsoPropMal-DH-like_dom"/>
</dbReference>
<comment type="similarity">
    <text evidence="1">Belongs to the isocitrate and isopropylmalate dehydrogenases family.</text>
</comment>
<keyword evidence="5" id="KW-1185">Reference proteome</keyword>
<reference evidence="4 5" key="1">
    <citation type="submission" date="2019-07" db="EMBL/GenBank/DDBJ databases">
        <title>Whole genome shotgun sequence of Adhaeribacter aerolatus NBRC 106133.</title>
        <authorList>
            <person name="Hosoyama A."/>
            <person name="Uohara A."/>
            <person name="Ohji S."/>
            <person name="Ichikawa N."/>
        </authorList>
    </citation>
    <scope>NUCLEOTIDE SEQUENCE [LARGE SCALE GENOMIC DNA]</scope>
    <source>
        <strain evidence="4 5">NBRC 106133</strain>
    </source>
</reference>
<dbReference type="OrthoDB" id="9806254at2"/>
<dbReference type="AlphaFoldDB" id="A0A512AUK9"/>